<dbReference type="Pfam" id="PF13412">
    <property type="entry name" value="HTH_24"/>
    <property type="match status" value="1"/>
</dbReference>
<dbReference type="Gene3D" id="1.10.10.10">
    <property type="entry name" value="Winged helix-like DNA-binding domain superfamily/Winged helix DNA-binding domain"/>
    <property type="match status" value="1"/>
</dbReference>
<keyword evidence="2" id="KW-1185">Reference proteome</keyword>
<evidence type="ECO:0000313" key="1">
    <source>
        <dbReference type="EMBL" id="EQA46854.1"/>
    </source>
</evidence>
<dbReference type="EMBL" id="AHMO02000004">
    <property type="protein sequence ID" value="EQA46854.1"/>
    <property type="molecule type" value="Genomic_DNA"/>
</dbReference>
<sequence length="117" mass="13618">MTDELRHKILKLIEDRPDFNQRDLANTLGISLGKTNYCLKALLEKGWIKAKNFKNSKNKLAYAYILTPAGLEEKIKLTLTYYSIKKREYEELREELEKLGIREDGIIKDDAQMSDGH</sequence>
<proteinExistence type="predicted"/>
<dbReference type="RefSeq" id="WP_010569342.1">
    <property type="nucleotide sequence ID" value="NZ_AHMO02000004.1"/>
</dbReference>
<dbReference type="InterPro" id="IPR036388">
    <property type="entry name" value="WH-like_DNA-bd_sf"/>
</dbReference>
<evidence type="ECO:0000313" key="2">
    <source>
        <dbReference type="Proteomes" id="UP000015454"/>
    </source>
</evidence>
<dbReference type="InterPro" id="IPR036390">
    <property type="entry name" value="WH_DNA-bd_sf"/>
</dbReference>
<reference evidence="1" key="1">
    <citation type="submission" date="2013-05" db="EMBL/GenBank/DDBJ databases">
        <authorList>
            <person name="Harkins D.M."/>
            <person name="Durkin A.S."/>
            <person name="Brinkac L.M."/>
            <person name="Haft D.H."/>
            <person name="Selengut J.D."/>
            <person name="Sanka R."/>
            <person name="DePew J."/>
            <person name="Purushe J."/>
            <person name="Hartskeerl R.A."/>
            <person name="Ahmed A."/>
            <person name="van der Linden H."/>
            <person name="Goris M.G.A."/>
            <person name="Vinetz J.M."/>
            <person name="Sutton G.G."/>
            <person name="Nierman W.C."/>
            <person name="Fouts D.E."/>
        </authorList>
    </citation>
    <scope>NUCLEOTIDE SEQUENCE [LARGE SCALE GENOMIC DNA]</scope>
    <source>
        <strain evidence="1">5399</strain>
    </source>
</reference>
<comment type="caution">
    <text evidence="1">The sequence shown here is derived from an EMBL/GenBank/DDBJ whole genome shotgun (WGS) entry which is preliminary data.</text>
</comment>
<gene>
    <name evidence="1" type="ORF">LEP1GSC050_0871</name>
</gene>
<organism evidence="1 2">
    <name type="scientific">Leptospira broomii serovar Hurstbridge str. 5399</name>
    <dbReference type="NCBI Taxonomy" id="1049789"/>
    <lineage>
        <taxon>Bacteria</taxon>
        <taxon>Pseudomonadati</taxon>
        <taxon>Spirochaetota</taxon>
        <taxon>Spirochaetia</taxon>
        <taxon>Leptospirales</taxon>
        <taxon>Leptospiraceae</taxon>
        <taxon>Leptospira</taxon>
    </lineage>
</organism>
<dbReference type="SUPFAM" id="SSF46785">
    <property type="entry name" value="Winged helix' DNA-binding domain"/>
    <property type="match status" value="1"/>
</dbReference>
<protein>
    <submittedName>
        <fullName evidence="1">EPS-associated transcriptional regulator, MarR family</fullName>
    </submittedName>
</protein>
<dbReference type="InterPro" id="IPR026433">
    <property type="entry name" value="MarR_EPS"/>
</dbReference>
<dbReference type="STRING" id="1049789.LEP1GSC050_0871"/>
<accession>T0GJ62</accession>
<dbReference type="NCBIfam" id="TIGR04176">
    <property type="entry name" value="MarR_EPS"/>
    <property type="match status" value="1"/>
</dbReference>
<name>T0GJ62_9LEPT</name>
<dbReference type="OrthoDB" id="8537236at2"/>
<dbReference type="AlphaFoldDB" id="T0GJ62"/>
<dbReference type="Proteomes" id="UP000015454">
    <property type="component" value="Unassembled WGS sequence"/>
</dbReference>